<dbReference type="CDD" id="cd07989">
    <property type="entry name" value="LPLAT_AGPAT-like"/>
    <property type="match status" value="1"/>
</dbReference>
<dbReference type="Pfam" id="PF01553">
    <property type="entry name" value="Acyltransferase"/>
    <property type="match status" value="1"/>
</dbReference>
<dbReference type="AlphaFoldDB" id="A0A1H6AX64"/>
<dbReference type="SMART" id="SM00563">
    <property type="entry name" value="PlsC"/>
    <property type="match status" value="1"/>
</dbReference>
<keyword evidence="2 4" id="KW-0012">Acyltransferase</keyword>
<gene>
    <name evidence="4" type="ORF">SAMN02982929_02551</name>
    <name evidence="5" type="ORF">SAMN05216506_114159</name>
</gene>
<evidence type="ECO:0000256" key="1">
    <source>
        <dbReference type="ARBA" id="ARBA00022679"/>
    </source>
</evidence>
<evidence type="ECO:0000313" key="4">
    <source>
        <dbReference type="EMBL" id="SEG53002.1"/>
    </source>
</evidence>
<proteinExistence type="predicted"/>
<accession>A0A1H6AX64</accession>
<dbReference type="InterPro" id="IPR002123">
    <property type="entry name" value="Plipid/glycerol_acylTrfase"/>
</dbReference>
<evidence type="ECO:0000313" key="6">
    <source>
        <dbReference type="Proteomes" id="UP000199690"/>
    </source>
</evidence>
<reference evidence="6 7" key="1">
    <citation type="submission" date="2016-10" db="EMBL/GenBank/DDBJ databases">
        <authorList>
            <person name="Varghese N."/>
            <person name="Submissions S."/>
        </authorList>
    </citation>
    <scope>NUCLEOTIDE SEQUENCE [LARGE SCALE GENOMIC DNA]</scope>
    <source>
        <strain evidence="7">ATCC 20501</strain>
        <strain evidence="5 6">CGMCC 4.3529</strain>
    </source>
</reference>
<dbReference type="PANTHER" id="PTHR10434">
    <property type="entry name" value="1-ACYL-SN-GLYCEROL-3-PHOSPHATE ACYLTRANSFERASE"/>
    <property type="match status" value="1"/>
</dbReference>
<dbReference type="SUPFAM" id="SSF69593">
    <property type="entry name" value="Glycerol-3-phosphate (1)-acyltransferase"/>
    <property type="match status" value="1"/>
</dbReference>
<dbReference type="GO" id="GO:0003841">
    <property type="term" value="F:1-acylglycerol-3-phosphate O-acyltransferase activity"/>
    <property type="evidence" value="ECO:0007669"/>
    <property type="project" value="TreeGrafter"/>
</dbReference>
<evidence type="ECO:0000313" key="5">
    <source>
        <dbReference type="EMBL" id="SFE80792.1"/>
    </source>
</evidence>
<keyword evidence="1 4" id="KW-0808">Transferase</keyword>
<keyword evidence="6" id="KW-1185">Reference proteome</keyword>
<dbReference type="EMBL" id="FOME01000014">
    <property type="protein sequence ID" value="SFE80792.1"/>
    <property type="molecule type" value="Genomic_DNA"/>
</dbReference>
<dbReference type="PANTHER" id="PTHR10434:SF11">
    <property type="entry name" value="1-ACYL-SN-GLYCEROL-3-PHOSPHATE ACYLTRANSFERASE"/>
    <property type="match status" value="1"/>
</dbReference>
<dbReference type="GO" id="GO:0006654">
    <property type="term" value="P:phosphatidic acid biosynthetic process"/>
    <property type="evidence" value="ECO:0007669"/>
    <property type="project" value="TreeGrafter"/>
</dbReference>
<dbReference type="Proteomes" id="UP000199690">
    <property type="component" value="Unassembled WGS sequence"/>
</dbReference>
<evidence type="ECO:0000259" key="3">
    <source>
        <dbReference type="SMART" id="SM00563"/>
    </source>
</evidence>
<dbReference type="SMR" id="A0A1H6AX64"/>
<protein>
    <submittedName>
        <fullName evidence="4">1-acyl-sn-glycerol-3-phosphate acyltransferase</fullName>
    </submittedName>
</protein>
<evidence type="ECO:0000256" key="2">
    <source>
        <dbReference type="ARBA" id="ARBA00023315"/>
    </source>
</evidence>
<dbReference type="EMBL" id="FNVB01000003">
    <property type="protein sequence ID" value="SEG53002.1"/>
    <property type="molecule type" value="Genomic_DNA"/>
</dbReference>
<evidence type="ECO:0000313" key="7">
    <source>
        <dbReference type="Proteomes" id="UP000236729"/>
    </source>
</evidence>
<organism evidence="4 7">
    <name type="scientific">Saccharopolyspora kobensis</name>
    <dbReference type="NCBI Taxonomy" id="146035"/>
    <lineage>
        <taxon>Bacteria</taxon>
        <taxon>Bacillati</taxon>
        <taxon>Actinomycetota</taxon>
        <taxon>Actinomycetes</taxon>
        <taxon>Pseudonocardiales</taxon>
        <taxon>Pseudonocardiaceae</taxon>
        <taxon>Saccharopolyspora</taxon>
    </lineage>
</organism>
<dbReference type="Proteomes" id="UP000236729">
    <property type="component" value="Unassembled WGS sequence"/>
</dbReference>
<sequence>MMNDRTLPEGASHRMHRFGRWISRRIVRLPFRVRVHRADRVPRTGPLVMVANHSSLLDGPLLLGMLPRPAVFLIKQEMFKGALGWFLRRIGQIGVRRGEADRTPLLTAVRVLKAGGLVGVFPEGTRGSGDVENAQHGAAWLARASGAQVLPVAVRGTRRPEGRGRRLLPRIDVLFGEPIALPAGKGRTGLVVATEAVRTELVELIAELDRLVADHREDDVRGKRA</sequence>
<name>A0A1H6AX64_9PSEU</name>
<reference evidence="4" key="2">
    <citation type="submission" date="2016-10" db="EMBL/GenBank/DDBJ databases">
        <authorList>
            <person name="de Groot N.N."/>
        </authorList>
    </citation>
    <scope>NUCLEOTIDE SEQUENCE [LARGE SCALE GENOMIC DNA]</scope>
    <source>
        <strain evidence="4">ATCC 20501</strain>
    </source>
</reference>
<feature type="domain" description="Phospholipid/glycerol acyltransferase" evidence="3">
    <location>
        <begin position="47"/>
        <end position="157"/>
    </location>
</feature>
<accession>A0A1I2DJH3</accession>